<dbReference type="GO" id="GO:0071281">
    <property type="term" value="P:cellular response to iron ion"/>
    <property type="evidence" value="ECO:0007669"/>
    <property type="project" value="TreeGrafter"/>
</dbReference>
<dbReference type="Proteomes" id="UP000578091">
    <property type="component" value="Unassembled WGS sequence"/>
</dbReference>
<feature type="signal peptide" evidence="1">
    <location>
        <begin position="1"/>
        <end position="25"/>
    </location>
</feature>
<protein>
    <submittedName>
        <fullName evidence="3">ABC transporter substrate-binding protein</fullName>
    </submittedName>
</protein>
<keyword evidence="4" id="KW-1185">Reference proteome</keyword>
<keyword evidence="1" id="KW-0732">Signal</keyword>
<feature type="domain" description="Fe/B12 periplasmic-binding" evidence="2">
    <location>
        <begin position="114"/>
        <end position="388"/>
    </location>
</feature>
<dbReference type="SUPFAM" id="SSF53807">
    <property type="entry name" value="Helical backbone' metal receptor"/>
    <property type="match status" value="1"/>
</dbReference>
<dbReference type="EMBL" id="JACCKA010000027">
    <property type="protein sequence ID" value="NZA25453.1"/>
    <property type="molecule type" value="Genomic_DNA"/>
</dbReference>
<dbReference type="Pfam" id="PF01497">
    <property type="entry name" value="Peripla_BP_2"/>
    <property type="match status" value="1"/>
</dbReference>
<proteinExistence type="predicted"/>
<comment type="caution">
    <text evidence="3">The sequence shown here is derived from an EMBL/GenBank/DDBJ whole genome shotgun (WGS) entry which is preliminary data.</text>
</comment>
<organism evidence="3 4">
    <name type="scientific">Luteimonas salinisoli</name>
    <dbReference type="NCBI Taxonomy" id="2752307"/>
    <lineage>
        <taxon>Bacteria</taxon>
        <taxon>Pseudomonadati</taxon>
        <taxon>Pseudomonadota</taxon>
        <taxon>Gammaproteobacteria</taxon>
        <taxon>Lysobacterales</taxon>
        <taxon>Lysobacteraceae</taxon>
        <taxon>Luteimonas</taxon>
    </lineage>
</organism>
<name>A0A853J8K8_9GAMM</name>
<accession>A0A853J8K8</accession>
<evidence type="ECO:0000259" key="2">
    <source>
        <dbReference type="PROSITE" id="PS50983"/>
    </source>
</evidence>
<dbReference type="Gene3D" id="3.40.50.1980">
    <property type="entry name" value="Nitrogenase molybdenum iron protein domain"/>
    <property type="match status" value="2"/>
</dbReference>
<evidence type="ECO:0000313" key="3">
    <source>
        <dbReference type="EMBL" id="NZA25453.1"/>
    </source>
</evidence>
<dbReference type="PROSITE" id="PS51257">
    <property type="entry name" value="PROKAR_LIPOPROTEIN"/>
    <property type="match status" value="1"/>
</dbReference>
<feature type="chain" id="PRO_5032409424" evidence="1">
    <location>
        <begin position="26"/>
        <end position="405"/>
    </location>
</feature>
<sequence length="405" mass="43346">MRGHGRRVRGICGVALATLAVCALAGCGRAPEARLESHALPDGGTTLSLRHARNVAIHTFPGYTVVRMSGPVSDGGEGTVPRHDTIVLAPRDAPLPQLPDALAGAAVVRTPVRTIATNSGADEAFLSQLGIADRLVAVGGLQSYDRDIRARTLAGEIGQVGYNWHAPPNLDVLVRQAPDVFLMRLGSLEHAGALERARRLGIPVLPTFAEDEAHYLGRAEWLRVYGLLAGRQAQADALFEEIETRVAALRQAAAARPPTPALWAYPNGADRWVATVRGAEGELLADAGGRNLLARPGQDGAYPSDMVSTEAVLPAADAAAVWILGDIHAVPPRSLGLLEGLQAWRPGHLYGNTARIDPEANAYDWYQTGVVRPDWVLQDFVKALHPELVDAPFVFLRPLQPGEFR</sequence>
<dbReference type="PANTHER" id="PTHR30535">
    <property type="entry name" value="VITAMIN B12-BINDING PROTEIN"/>
    <property type="match status" value="1"/>
</dbReference>
<gene>
    <name evidence="3" type="ORF">H0E84_03580</name>
</gene>
<dbReference type="InterPro" id="IPR002491">
    <property type="entry name" value="ABC_transptr_periplasmic_BD"/>
</dbReference>
<dbReference type="CDD" id="cd00636">
    <property type="entry name" value="TroA-like"/>
    <property type="match status" value="1"/>
</dbReference>
<dbReference type="AlphaFoldDB" id="A0A853J8K8"/>
<evidence type="ECO:0000256" key="1">
    <source>
        <dbReference type="SAM" id="SignalP"/>
    </source>
</evidence>
<reference evidence="3 4" key="1">
    <citation type="submission" date="2020-07" db="EMBL/GenBank/DDBJ databases">
        <title>Luteimonas sp. SJ-92.</title>
        <authorList>
            <person name="Huang X.-X."/>
            <person name="Xu L."/>
            <person name="Sun J.-Q."/>
        </authorList>
    </citation>
    <scope>NUCLEOTIDE SEQUENCE [LARGE SCALE GENOMIC DNA]</scope>
    <source>
        <strain evidence="3 4">SJ-92</strain>
    </source>
</reference>
<evidence type="ECO:0000313" key="4">
    <source>
        <dbReference type="Proteomes" id="UP000578091"/>
    </source>
</evidence>
<dbReference type="RefSeq" id="WP_180677254.1">
    <property type="nucleotide sequence ID" value="NZ_JACCKA010000027.1"/>
</dbReference>
<dbReference type="PROSITE" id="PS50983">
    <property type="entry name" value="FE_B12_PBP"/>
    <property type="match status" value="1"/>
</dbReference>
<dbReference type="InterPro" id="IPR050902">
    <property type="entry name" value="ABC_Transporter_SBP"/>
</dbReference>
<dbReference type="PANTHER" id="PTHR30535:SF34">
    <property type="entry name" value="MOLYBDATE-BINDING PROTEIN MOLA"/>
    <property type="match status" value="1"/>
</dbReference>